<evidence type="ECO:0000256" key="7">
    <source>
        <dbReference type="RuleBase" id="RU363032"/>
    </source>
</evidence>
<dbReference type="EMBL" id="SDOZ01000002">
    <property type="protein sequence ID" value="RXZ61017.1"/>
    <property type="molecule type" value="Genomic_DNA"/>
</dbReference>
<dbReference type="AlphaFoldDB" id="A0A4Q2KAL1"/>
<keyword evidence="6 7" id="KW-0472">Membrane</keyword>
<dbReference type="GO" id="GO:0055085">
    <property type="term" value="P:transmembrane transport"/>
    <property type="evidence" value="ECO:0007669"/>
    <property type="project" value="InterPro"/>
</dbReference>
<evidence type="ECO:0000256" key="3">
    <source>
        <dbReference type="ARBA" id="ARBA00022475"/>
    </source>
</evidence>
<dbReference type="GO" id="GO:0005886">
    <property type="term" value="C:plasma membrane"/>
    <property type="evidence" value="ECO:0007669"/>
    <property type="project" value="UniProtKB-SubCell"/>
</dbReference>
<keyword evidence="5 7" id="KW-1133">Transmembrane helix</keyword>
<evidence type="ECO:0000313" key="10">
    <source>
        <dbReference type="Proteomes" id="UP000291269"/>
    </source>
</evidence>
<feature type="transmembrane region" description="Helical" evidence="7">
    <location>
        <begin position="156"/>
        <end position="174"/>
    </location>
</feature>
<accession>A0A4Q2KAL1</accession>
<feature type="transmembrane region" description="Helical" evidence="7">
    <location>
        <begin position="123"/>
        <end position="144"/>
    </location>
</feature>
<evidence type="ECO:0000256" key="5">
    <source>
        <dbReference type="ARBA" id="ARBA00022989"/>
    </source>
</evidence>
<dbReference type="Proteomes" id="UP000291269">
    <property type="component" value="Unassembled WGS sequence"/>
</dbReference>
<protein>
    <submittedName>
        <fullName evidence="9">Carbohydrate ABC transporter permease</fullName>
    </submittedName>
</protein>
<evidence type="ECO:0000256" key="4">
    <source>
        <dbReference type="ARBA" id="ARBA00022692"/>
    </source>
</evidence>
<keyword evidence="10" id="KW-1185">Reference proteome</keyword>
<evidence type="ECO:0000313" key="9">
    <source>
        <dbReference type="EMBL" id="RXZ61017.1"/>
    </source>
</evidence>
<comment type="caution">
    <text evidence="9">The sequence shown here is derived from an EMBL/GenBank/DDBJ whole genome shotgun (WGS) entry which is preliminary data.</text>
</comment>
<feature type="transmembrane region" description="Helical" evidence="7">
    <location>
        <begin position="263"/>
        <end position="282"/>
    </location>
</feature>
<dbReference type="Gene3D" id="1.10.3720.10">
    <property type="entry name" value="MetI-like"/>
    <property type="match status" value="1"/>
</dbReference>
<name>A0A4Q2KAL1_9FIRM</name>
<comment type="subcellular location">
    <subcellularLocation>
        <location evidence="1 7">Cell membrane</location>
        <topology evidence="1 7">Multi-pass membrane protein</topology>
    </subcellularLocation>
</comment>
<feature type="transmembrane region" description="Helical" evidence="7">
    <location>
        <begin position="87"/>
        <end position="111"/>
    </location>
</feature>
<organism evidence="9 10">
    <name type="scientific">Candidatus Borkfalkia ceftriaxoniphila</name>
    <dbReference type="NCBI Taxonomy" id="2508949"/>
    <lineage>
        <taxon>Bacteria</taxon>
        <taxon>Bacillati</taxon>
        <taxon>Bacillota</taxon>
        <taxon>Clostridia</taxon>
        <taxon>Christensenellales</taxon>
        <taxon>Christensenellaceae</taxon>
        <taxon>Candidatus Borkfalkia</taxon>
    </lineage>
</organism>
<comment type="similarity">
    <text evidence="7">Belongs to the binding-protein-dependent transport system permease family.</text>
</comment>
<evidence type="ECO:0000256" key="2">
    <source>
        <dbReference type="ARBA" id="ARBA00022448"/>
    </source>
</evidence>
<dbReference type="SUPFAM" id="SSF161098">
    <property type="entry name" value="MetI-like"/>
    <property type="match status" value="1"/>
</dbReference>
<keyword evidence="2 7" id="KW-0813">Transport</keyword>
<dbReference type="PANTHER" id="PTHR43744:SF8">
    <property type="entry name" value="SN-GLYCEROL-3-PHOSPHATE TRANSPORT SYSTEM PERMEASE PROTEIN UGPE"/>
    <property type="match status" value="1"/>
</dbReference>
<evidence type="ECO:0000256" key="1">
    <source>
        <dbReference type="ARBA" id="ARBA00004651"/>
    </source>
</evidence>
<dbReference type="CDD" id="cd06261">
    <property type="entry name" value="TM_PBP2"/>
    <property type="match status" value="1"/>
</dbReference>
<feature type="domain" description="ABC transmembrane type-1" evidence="8">
    <location>
        <begin position="88"/>
        <end position="282"/>
    </location>
</feature>
<reference evidence="9 10" key="1">
    <citation type="journal article" date="2019" name="Gut">
        <title>Antibiotics-induced monodominance of a novel gut bacterial order.</title>
        <authorList>
            <person name="Hildebrand F."/>
            <person name="Moitinho-Silva L."/>
            <person name="Blasche S."/>
            <person name="Jahn M.T."/>
            <person name="Gossmann T.I."/>
            <person name="Heuerta-Cepas J."/>
            <person name="Hercog R."/>
            <person name="Luetge M."/>
            <person name="Bahram M."/>
            <person name="Pryszlak A."/>
            <person name="Alves R.J."/>
            <person name="Waszak S.M."/>
            <person name="Zhu A."/>
            <person name="Ye L."/>
            <person name="Costea P.I."/>
            <person name="Aalvink S."/>
            <person name="Belzer C."/>
            <person name="Forslund S.K."/>
            <person name="Sunagawa S."/>
            <person name="Hentschel U."/>
            <person name="Merten C."/>
            <person name="Patil K.R."/>
            <person name="Benes V."/>
            <person name="Bork P."/>
        </authorList>
    </citation>
    <scope>NUCLEOTIDE SEQUENCE [LARGE SCALE GENOMIC DNA]</scope>
    <source>
        <strain evidence="9 10">HDS1380</strain>
    </source>
</reference>
<dbReference type="PANTHER" id="PTHR43744">
    <property type="entry name" value="ABC TRANSPORTER PERMEASE PROTEIN MG189-RELATED-RELATED"/>
    <property type="match status" value="1"/>
</dbReference>
<evidence type="ECO:0000256" key="6">
    <source>
        <dbReference type="ARBA" id="ARBA00023136"/>
    </source>
</evidence>
<dbReference type="Pfam" id="PF00528">
    <property type="entry name" value="BPD_transp_1"/>
    <property type="match status" value="1"/>
</dbReference>
<dbReference type="PROSITE" id="PS50928">
    <property type="entry name" value="ABC_TM1"/>
    <property type="match status" value="1"/>
</dbReference>
<dbReference type="InterPro" id="IPR035906">
    <property type="entry name" value="MetI-like_sf"/>
</dbReference>
<sequence length="297" mass="33657">MPDMEHTKNSPNLTNFRNTRAARGLTRTLQYAVLIILAIVLVFPYFYMFIRSFMTSDQVKLYPVEFWPAPFSVQGWSMFFEGDYIKAFLRTVLIVGINVIVVPCSASLVAYGFAKIKFLGSGLLFAVMLATMMIPGVVTQIPLYVMYTNLGWTNTILPFVIPNFFGGGAIYIFLIRQFMKGIPNEMDNAARLDGANLFQRYLLITVPLCIPVLIFVMVSVFNAYWGDFYGPLLYMNQEGKETLAFKIYQDVTVQNVTKDKENLRMASGVFMSILPMIFFILFQKQLIEGVAVDGLKG</sequence>
<feature type="transmembrane region" description="Helical" evidence="7">
    <location>
        <begin position="29"/>
        <end position="50"/>
    </location>
</feature>
<keyword evidence="3" id="KW-1003">Cell membrane</keyword>
<dbReference type="OrthoDB" id="9787837at2"/>
<evidence type="ECO:0000259" key="8">
    <source>
        <dbReference type="PROSITE" id="PS50928"/>
    </source>
</evidence>
<keyword evidence="4 7" id="KW-0812">Transmembrane</keyword>
<feature type="transmembrane region" description="Helical" evidence="7">
    <location>
        <begin position="201"/>
        <end position="225"/>
    </location>
</feature>
<proteinExistence type="inferred from homology"/>
<dbReference type="InterPro" id="IPR000515">
    <property type="entry name" value="MetI-like"/>
</dbReference>
<gene>
    <name evidence="9" type="ORF">ESZ91_01135</name>
</gene>